<dbReference type="OrthoDB" id="20774at2759"/>
<feature type="domain" description="RSE1/DDB1/CPSF1 first beta-propeller" evidence="2">
    <location>
        <begin position="56"/>
        <end position="460"/>
    </location>
</feature>
<dbReference type="EMBL" id="KL660849">
    <property type="protein sequence ID" value="KFA61547.1"/>
    <property type="molecule type" value="Genomic_DNA"/>
</dbReference>
<dbReference type="InterPro" id="IPR036322">
    <property type="entry name" value="WD40_repeat_dom_sf"/>
</dbReference>
<dbReference type="HOGENOM" id="CLU_003539_0_0_1"/>
<proteinExistence type="predicted"/>
<protein>
    <recommendedName>
        <fullName evidence="2">RSE1/DDB1/CPSF1 first beta-propeller domain-containing protein</fullName>
    </recommendedName>
</protein>
<name>A0A084QC62_STAC4</name>
<evidence type="ECO:0000256" key="1">
    <source>
        <dbReference type="SAM" id="MobiDB-lite"/>
    </source>
</evidence>
<reference evidence="3 4" key="1">
    <citation type="journal article" date="2014" name="BMC Genomics">
        <title>Comparative genome sequencing reveals chemotype-specific gene clusters in the toxigenic black mold Stachybotrys.</title>
        <authorList>
            <person name="Semeiks J."/>
            <person name="Borek D."/>
            <person name="Otwinowski Z."/>
            <person name="Grishin N.V."/>
        </authorList>
    </citation>
    <scope>NUCLEOTIDE SEQUENCE [LARGE SCALE GENOMIC DNA]</scope>
    <source>
        <strain evidence="3 4">IBT 40285</strain>
    </source>
</reference>
<dbReference type="OMA" id="ARDHPRC"/>
<dbReference type="InterPro" id="IPR050358">
    <property type="entry name" value="RSE1/DDB1/CFT1"/>
</dbReference>
<dbReference type="Proteomes" id="UP000028524">
    <property type="component" value="Unassembled WGS sequence"/>
</dbReference>
<dbReference type="SUPFAM" id="SSF82171">
    <property type="entry name" value="DPP6 N-terminal domain-like"/>
    <property type="match status" value="1"/>
</dbReference>
<dbReference type="InterPro" id="IPR015943">
    <property type="entry name" value="WD40/YVTN_repeat-like_dom_sf"/>
</dbReference>
<dbReference type="InParanoid" id="A0A084QC62"/>
<evidence type="ECO:0000259" key="2">
    <source>
        <dbReference type="Pfam" id="PF10433"/>
    </source>
</evidence>
<keyword evidence="4" id="KW-1185">Reference proteome</keyword>
<dbReference type="Pfam" id="PF10433">
    <property type="entry name" value="Beta-prop_RSE1_1st"/>
    <property type="match status" value="1"/>
</dbReference>
<dbReference type="STRING" id="1283841.A0A084QC62"/>
<feature type="region of interest" description="Disordered" evidence="1">
    <location>
        <begin position="482"/>
        <end position="509"/>
    </location>
</feature>
<evidence type="ECO:0000313" key="4">
    <source>
        <dbReference type="Proteomes" id="UP000028524"/>
    </source>
</evidence>
<dbReference type="InterPro" id="IPR018846">
    <property type="entry name" value="Beta-prop_RSE1/DDB1/CPSF1_1st"/>
</dbReference>
<sequence length="1306" mass="144678">MAFQTSLLRDGEWVTETVYLQAALKASGASKAVEEPQNKPPACGLLARTVIDSPIVHWVLPVRLRSKRHNDVAFIGSNFVQISEVDDDGQVHDVLRKDDFDLRIRNAVVLGHGLARAIDNDEPDDFIKPESHGGSWDCSAPVEDTRARRLPPQYLALSLESGDMVFLFIRASSQGHHCPFEFVTKVESSRGQSNIGQQLAVDPSSRYLAASAPDGILVIYELKSMLALNLQYSQHGTFNPVEAAHLRAVHGVIHKLDFLYPRPQDDHHIILLLFIVRQERHHDSPVSRTVTYEWELGDSIRAVFGKDKSGTRVPMEHSLPNLLIPLKFQSALLMISPSYVDLMKDVLSGSPVFERLRIERPSKGPLHTGLGEPLWTASSRAFRLKAYSEQKDIIYLAREDGAILHLDFDSADLGLTVSNLGAVDTNIDTAFGVTLDRFSDVLIVGGDSGPGAVWRLSARASFERVSIIPNWAPVLDAATTSEGSSWSSEGANMETRNRRQHGNITPRKKPDAIFTASGRGLQGTVTEWRTGIQARVGLDIETEEVIRQAWAFSEDDYDIEGLQVLLAVPQGTVVLRFSPDLSQATALTPGTTPFDLGASTLYATVLMAQLVVQITETSVTLVTPTQSSRFLLQELLEPGHDLAQDAFCKDNIIVMSSISDGLYQLHILEIDQMKVSRKHSWDIEGEVTCISLFTLDRNQCVVASSMVNGMPRLSVYTLEGNVVQSESFALHRGTDLIAGTRCGHILTIRLQTERPITWSLEEIAVAPIKVTPAYSRTDGLGEALACFDGRILMMRGLNSRTAKFGEKHFVWLTDSNDALASSPHIDSVYSLRHSLSRSHGRTSILAIAGSRVLLTEIWPSAGPVPRCIPVAGTPTRIIYSKTWKCLVVAVVRDTQPTLAFIDAETGEVISTAMGKNKKSLEYISGLGRNEDRIHGLYEWLCVKDGKTFAFIIVTTQSGQLLVVSVESIPQMETRPSSRRLAYWTRYKKRFGAPVYSVVGDADGLIFCVKNIIYWDVLDLAEKKLKPIKEFELDSPATSLQVKDGKILALTTGHSLQIIDHRSDKVAGEMMHLHGDSVARSTMHMIEVGDAKDSEFEWPIFLLSDVGKCSVAGVWVSAQGSQRNKELTPVIEGRVPSAVRRFVRAHSRPAWATTDRQRKYGTLLSSVDGAEVLGLTLVGSMQHFTLINTDLWRLLFLLQNLARRNPVLSPFTHVYSRTEDLDLEPRPLPGKMLIDGDLLERCLKKRALETLLEVEESYTLFCNCLDGLEGGKYTEKFVDGGDRSRAQAERYIALGYDILEYLSSPVL</sequence>
<gene>
    <name evidence="3" type="ORF">S40285_03993</name>
</gene>
<organism evidence="3 4">
    <name type="scientific">Stachybotrys chlorohalonatus (strain IBT 40285)</name>
    <dbReference type="NCBI Taxonomy" id="1283841"/>
    <lineage>
        <taxon>Eukaryota</taxon>
        <taxon>Fungi</taxon>
        <taxon>Dikarya</taxon>
        <taxon>Ascomycota</taxon>
        <taxon>Pezizomycotina</taxon>
        <taxon>Sordariomycetes</taxon>
        <taxon>Hypocreomycetidae</taxon>
        <taxon>Hypocreales</taxon>
        <taxon>Stachybotryaceae</taxon>
        <taxon>Stachybotrys</taxon>
    </lineage>
</organism>
<dbReference type="SUPFAM" id="SSF50978">
    <property type="entry name" value="WD40 repeat-like"/>
    <property type="match status" value="1"/>
</dbReference>
<dbReference type="PANTHER" id="PTHR10644">
    <property type="entry name" value="DNA REPAIR/RNA PROCESSING CPSF FAMILY"/>
    <property type="match status" value="1"/>
</dbReference>
<evidence type="ECO:0000313" key="3">
    <source>
        <dbReference type="EMBL" id="KFA61547.1"/>
    </source>
</evidence>
<dbReference type="Gene3D" id="2.130.10.10">
    <property type="entry name" value="YVTN repeat-like/Quinoprotein amine dehydrogenase"/>
    <property type="match status" value="2"/>
</dbReference>
<accession>A0A084QC62</accession>